<name>A0A7C1R7R1_UNCAE</name>
<dbReference type="EMBL" id="DRFT01000013">
    <property type="protein sequence ID" value="HDZ49619.1"/>
    <property type="molecule type" value="Genomic_DNA"/>
</dbReference>
<accession>A0A7C1R7R1</accession>
<reference evidence="1" key="1">
    <citation type="journal article" date="2020" name="mSystems">
        <title>Genome- and Community-Level Interaction Insights into Carbon Utilization and Element Cycling Functions of Hydrothermarchaeota in Hydrothermal Sediment.</title>
        <authorList>
            <person name="Zhou Z."/>
            <person name="Liu Y."/>
            <person name="Xu W."/>
            <person name="Pan J."/>
            <person name="Luo Z.H."/>
            <person name="Li M."/>
        </authorList>
    </citation>
    <scope>NUCLEOTIDE SEQUENCE [LARGE SCALE GENOMIC DNA]</scope>
    <source>
        <strain evidence="1">HyVt-329</strain>
    </source>
</reference>
<comment type="caution">
    <text evidence="1">The sequence shown here is derived from an EMBL/GenBank/DDBJ whole genome shotgun (WGS) entry which is preliminary data.</text>
</comment>
<dbReference type="Proteomes" id="UP000885667">
    <property type="component" value="Unassembled WGS sequence"/>
</dbReference>
<proteinExistence type="predicted"/>
<organism evidence="1">
    <name type="scientific">Aerophobetes bacterium</name>
    <dbReference type="NCBI Taxonomy" id="2030807"/>
    <lineage>
        <taxon>Bacteria</taxon>
        <taxon>Candidatus Aerophobota</taxon>
    </lineage>
</organism>
<feature type="non-terminal residue" evidence="1">
    <location>
        <position position="45"/>
    </location>
</feature>
<protein>
    <submittedName>
        <fullName evidence="1">Uncharacterized protein</fullName>
    </submittedName>
</protein>
<sequence>MVDNKIREKIARLREEIHYHDYKYYIENNPEISDYEYDQLMRELK</sequence>
<dbReference type="AlphaFoldDB" id="A0A7C1R7R1"/>
<gene>
    <name evidence="1" type="ORF">ENH69_00175</name>
</gene>
<dbReference type="Gene3D" id="1.10.287.610">
    <property type="entry name" value="Helix hairpin bin"/>
    <property type="match status" value="1"/>
</dbReference>
<dbReference type="SUPFAM" id="SSF56091">
    <property type="entry name" value="DNA ligase/mRNA capping enzyme, catalytic domain"/>
    <property type="match status" value="1"/>
</dbReference>
<evidence type="ECO:0000313" key="1">
    <source>
        <dbReference type="EMBL" id="HDZ49619.1"/>
    </source>
</evidence>